<sequence length="530" mass="58863">VMSGVRRCRLVRLTACSGQAVWPFRSEKDHFEVIKSACRICHSLEDHRDDPLVAPCRCDGSLRYVHNTCQQAWLSHRRGPVDFTCELCRSSLACRLTMATRLQLIFVFFASVLLWSAQLGSTWQGMQLAGKLLLAGWRNVGRVSHLLAQPPGFLDFCQNFAQCAKQRTVISLGTLVLALNFFRSRRPIFLGEEFMVKVCTVKIGGCVLVLLHEIIWVFPAVKKMAPLYAWSALGHTLLMDTMILAFLRVPREEQCGRQALCRILQAAVSLTGDFLPFAAVFFLWLASIGMVVAASLVPCMALLLHEAVRDLRRRRQQHGTVQMAVFILCLAVRVMSFLAANVSKGQGDALAVWMERGSLTLWLAVEAVVFVDFAIFRGGLSCARDGTSQVLWTMACLGQVVLVVCSHLHAALPGMLQAEGCRSRVFTPFHRRQGHESMMCQFQLLAGNCRGDPGTAAVQVTALSLMLLSFWSIHASVFCGWFRRLKQALTQALAHIEPSQGSSNGVGNVSKRPMCPTHYAVFLKGHLQKQ</sequence>
<dbReference type="PANTHER" id="PTHR46065:SF3">
    <property type="entry name" value="FI20425P1"/>
    <property type="match status" value="1"/>
</dbReference>
<feature type="transmembrane region" description="Helical" evidence="10">
    <location>
        <begin position="288"/>
        <end position="308"/>
    </location>
</feature>
<dbReference type="Pfam" id="PF12906">
    <property type="entry name" value="RINGv"/>
    <property type="match status" value="1"/>
</dbReference>
<evidence type="ECO:0000256" key="4">
    <source>
        <dbReference type="ARBA" id="ARBA00022723"/>
    </source>
</evidence>
<dbReference type="SUPFAM" id="SSF57850">
    <property type="entry name" value="RING/U-box"/>
    <property type="match status" value="1"/>
</dbReference>
<keyword evidence="5" id="KW-0863">Zinc-finger</keyword>
<dbReference type="PROSITE" id="PS51292">
    <property type="entry name" value="ZF_RING_CH"/>
    <property type="match status" value="1"/>
</dbReference>
<evidence type="ECO:0000313" key="12">
    <source>
        <dbReference type="EMBL" id="CAK9056012.1"/>
    </source>
</evidence>
<evidence type="ECO:0000256" key="10">
    <source>
        <dbReference type="SAM" id="Phobius"/>
    </source>
</evidence>
<feature type="domain" description="RING-CH-type" evidence="11">
    <location>
        <begin position="30"/>
        <end position="95"/>
    </location>
</feature>
<evidence type="ECO:0000256" key="5">
    <source>
        <dbReference type="ARBA" id="ARBA00022771"/>
    </source>
</evidence>
<evidence type="ECO:0000256" key="9">
    <source>
        <dbReference type="ARBA" id="ARBA00023136"/>
    </source>
</evidence>
<dbReference type="InterPro" id="IPR013083">
    <property type="entry name" value="Znf_RING/FYVE/PHD"/>
</dbReference>
<evidence type="ECO:0000256" key="7">
    <source>
        <dbReference type="ARBA" id="ARBA00022833"/>
    </source>
</evidence>
<keyword evidence="4" id="KW-0479">Metal-binding</keyword>
<evidence type="ECO:0000256" key="6">
    <source>
        <dbReference type="ARBA" id="ARBA00022786"/>
    </source>
</evidence>
<feature type="non-terminal residue" evidence="12">
    <location>
        <position position="1"/>
    </location>
</feature>
<keyword evidence="13" id="KW-1185">Reference proteome</keyword>
<dbReference type="CDD" id="cd16495">
    <property type="entry name" value="RING_CH-C4HC3_MARCH"/>
    <property type="match status" value="1"/>
</dbReference>
<evidence type="ECO:0000256" key="1">
    <source>
        <dbReference type="ARBA" id="ARBA00004141"/>
    </source>
</evidence>
<name>A0ABP0MZ99_9DINO</name>
<dbReference type="EMBL" id="CAXAMM010024792">
    <property type="protein sequence ID" value="CAK9056012.1"/>
    <property type="molecule type" value="Genomic_DNA"/>
</dbReference>
<keyword evidence="7" id="KW-0862">Zinc</keyword>
<keyword evidence="9 10" id="KW-0472">Membrane</keyword>
<dbReference type="Proteomes" id="UP001642464">
    <property type="component" value="Unassembled WGS sequence"/>
</dbReference>
<evidence type="ECO:0000313" key="13">
    <source>
        <dbReference type="Proteomes" id="UP001642464"/>
    </source>
</evidence>
<feature type="transmembrane region" description="Helical" evidence="10">
    <location>
        <begin position="390"/>
        <end position="410"/>
    </location>
</feature>
<dbReference type="Gene3D" id="3.30.40.10">
    <property type="entry name" value="Zinc/RING finger domain, C3HC4 (zinc finger)"/>
    <property type="match status" value="1"/>
</dbReference>
<feature type="transmembrane region" description="Helical" evidence="10">
    <location>
        <begin position="227"/>
        <end position="247"/>
    </location>
</feature>
<gene>
    <name evidence="12" type="ORF">SCF082_LOCUS30225</name>
</gene>
<keyword evidence="2 12" id="KW-0808">Transferase</keyword>
<keyword evidence="8 10" id="KW-1133">Transmembrane helix</keyword>
<protein>
    <submittedName>
        <fullName evidence="12">ERAD-associated E3 ubiquitin-protein ligase doa10 (RING-type E3 ubiquitin transferase doa10)</fullName>
    </submittedName>
</protein>
<feature type="transmembrane region" description="Helical" evidence="10">
    <location>
        <begin position="320"/>
        <end position="339"/>
    </location>
</feature>
<keyword evidence="3 10" id="KW-0812">Transmembrane</keyword>
<evidence type="ECO:0000259" key="11">
    <source>
        <dbReference type="PROSITE" id="PS51292"/>
    </source>
</evidence>
<organism evidence="12 13">
    <name type="scientific">Durusdinium trenchii</name>
    <dbReference type="NCBI Taxonomy" id="1381693"/>
    <lineage>
        <taxon>Eukaryota</taxon>
        <taxon>Sar</taxon>
        <taxon>Alveolata</taxon>
        <taxon>Dinophyceae</taxon>
        <taxon>Suessiales</taxon>
        <taxon>Symbiodiniaceae</taxon>
        <taxon>Durusdinium</taxon>
    </lineage>
</organism>
<comment type="subcellular location">
    <subcellularLocation>
        <location evidence="1">Membrane</location>
        <topology evidence="1">Multi-pass membrane protein</topology>
    </subcellularLocation>
</comment>
<reference evidence="12 13" key="1">
    <citation type="submission" date="2024-02" db="EMBL/GenBank/DDBJ databases">
        <authorList>
            <person name="Chen Y."/>
            <person name="Shah S."/>
            <person name="Dougan E. K."/>
            <person name="Thang M."/>
            <person name="Chan C."/>
        </authorList>
    </citation>
    <scope>NUCLEOTIDE SEQUENCE [LARGE SCALE GENOMIC DNA]</scope>
</reference>
<accession>A0ABP0MZ99</accession>
<dbReference type="GO" id="GO:0016740">
    <property type="term" value="F:transferase activity"/>
    <property type="evidence" value="ECO:0007669"/>
    <property type="project" value="UniProtKB-KW"/>
</dbReference>
<comment type="caution">
    <text evidence="12">The sequence shown here is derived from an EMBL/GenBank/DDBJ whole genome shotgun (WGS) entry which is preliminary data.</text>
</comment>
<dbReference type="PANTHER" id="PTHR46065">
    <property type="entry name" value="E3 UBIQUITIN-PROTEIN LIGASE MARCH 2/3 FAMILY MEMBER"/>
    <property type="match status" value="1"/>
</dbReference>
<feature type="transmembrane region" description="Helical" evidence="10">
    <location>
        <begin position="359"/>
        <end position="378"/>
    </location>
</feature>
<feature type="transmembrane region" description="Helical" evidence="10">
    <location>
        <begin position="194"/>
        <end position="215"/>
    </location>
</feature>
<proteinExistence type="predicted"/>
<feature type="transmembrane region" description="Helical" evidence="10">
    <location>
        <begin position="99"/>
        <end position="117"/>
    </location>
</feature>
<evidence type="ECO:0000256" key="2">
    <source>
        <dbReference type="ARBA" id="ARBA00022679"/>
    </source>
</evidence>
<dbReference type="SMART" id="SM00744">
    <property type="entry name" value="RINGv"/>
    <property type="match status" value="1"/>
</dbReference>
<evidence type="ECO:0000256" key="3">
    <source>
        <dbReference type="ARBA" id="ARBA00022692"/>
    </source>
</evidence>
<keyword evidence="6" id="KW-0833">Ubl conjugation pathway</keyword>
<evidence type="ECO:0000256" key="8">
    <source>
        <dbReference type="ARBA" id="ARBA00022989"/>
    </source>
</evidence>
<dbReference type="InterPro" id="IPR011016">
    <property type="entry name" value="Znf_RING-CH"/>
</dbReference>
<feature type="transmembrane region" description="Helical" evidence="10">
    <location>
        <begin position="460"/>
        <end position="482"/>
    </location>
</feature>